<gene>
    <name evidence="1" type="ORF">OMM_08228</name>
</gene>
<comment type="caution">
    <text evidence="1">The sequence shown here is derived from an EMBL/GenBank/DDBJ whole genome shotgun (WGS) entry which is preliminary data.</text>
</comment>
<name>A0A1V1P8U0_9BACT</name>
<evidence type="ECO:0000313" key="2">
    <source>
        <dbReference type="Proteomes" id="UP000189670"/>
    </source>
</evidence>
<dbReference type="Proteomes" id="UP000189670">
    <property type="component" value="Unassembled WGS sequence"/>
</dbReference>
<evidence type="ECO:0008006" key="3">
    <source>
        <dbReference type="Google" id="ProtNLM"/>
    </source>
</evidence>
<accession>A0A1V1P8U0</accession>
<dbReference type="EMBL" id="ATBP01000294">
    <property type="protein sequence ID" value="ETR71271.1"/>
    <property type="molecule type" value="Genomic_DNA"/>
</dbReference>
<evidence type="ECO:0000313" key="1">
    <source>
        <dbReference type="EMBL" id="ETR71271.1"/>
    </source>
</evidence>
<organism evidence="1 2">
    <name type="scientific">Candidatus Magnetoglobus multicellularis str. Araruama</name>
    <dbReference type="NCBI Taxonomy" id="890399"/>
    <lineage>
        <taxon>Bacteria</taxon>
        <taxon>Pseudomonadati</taxon>
        <taxon>Thermodesulfobacteriota</taxon>
        <taxon>Desulfobacteria</taxon>
        <taxon>Desulfobacterales</taxon>
        <taxon>Desulfobacteraceae</taxon>
        <taxon>Candidatus Magnetoglobus</taxon>
    </lineage>
</organism>
<reference evidence="2" key="1">
    <citation type="submission" date="2012-11" db="EMBL/GenBank/DDBJ databases">
        <authorList>
            <person name="Lucero-Rivera Y.E."/>
            <person name="Tovar-Ramirez D."/>
        </authorList>
    </citation>
    <scope>NUCLEOTIDE SEQUENCE [LARGE SCALE GENOMIC DNA]</scope>
    <source>
        <strain evidence="2">Araruama</strain>
    </source>
</reference>
<proteinExistence type="predicted"/>
<sequence>MSIGQHTISFKVQDDEGNWSEADTVSLNVENMSVNVSVSPEEGQIGSLFTWNAIFSDSSNSNVFAKLELVSPVDSQSTIFNMKAVAGKTGHFEYSNQLLQLGEYSCRIIIEFPDKDNLYSKSFPILVTPVNPEDDYLYKDVTSKCHEGNKDCTPDPWSFCRHNCTSWVAWKVNQAVGLSNPLTDGLVVFIMI</sequence>
<dbReference type="AlphaFoldDB" id="A0A1V1P8U0"/>
<protein>
    <recommendedName>
        <fullName evidence="3">Bacterial Ig-like domain-containing protein</fullName>
    </recommendedName>
</protein>